<dbReference type="Proteomes" id="UP000789702">
    <property type="component" value="Unassembled WGS sequence"/>
</dbReference>
<evidence type="ECO:0000313" key="1">
    <source>
        <dbReference type="EMBL" id="CAG8643233.1"/>
    </source>
</evidence>
<dbReference type="EMBL" id="CAJVPU010014919">
    <property type="protein sequence ID" value="CAG8643233.1"/>
    <property type="molecule type" value="Genomic_DNA"/>
</dbReference>
<name>A0ACA9NFF9_9GLOM</name>
<feature type="non-terminal residue" evidence="1">
    <location>
        <position position="48"/>
    </location>
</feature>
<keyword evidence="2" id="KW-1185">Reference proteome</keyword>
<organism evidence="1 2">
    <name type="scientific">Dentiscutata heterogama</name>
    <dbReference type="NCBI Taxonomy" id="1316150"/>
    <lineage>
        <taxon>Eukaryota</taxon>
        <taxon>Fungi</taxon>
        <taxon>Fungi incertae sedis</taxon>
        <taxon>Mucoromycota</taxon>
        <taxon>Glomeromycotina</taxon>
        <taxon>Glomeromycetes</taxon>
        <taxon>Diversisporales</taxon>
        <taxon>Gigasporaceae</taxon>
        <taxon>Dentiscutata</taxon>
    </lineage>
</organism>
<protein>
    <submittedName>
        <fullName evidence="1">4796_t:CDS:1</fullName>
    </submittedName>
</protein>
<evidence type="ECO:0000313" key="2">
    <source>
        <dbReference type="Proteomes" id="UP000789702"/>
    </source>
</evidence>
<accession>A0ACA9NFF9</accession>
<reference evidence="1" key="1">
    <citation type="submission" date="2021-06" db="EMBL/GenBank/DDBJ databases">
        <authorList>
            <person name="Kallberg Y."/>
            <person name="Tangrot J."/>
            <person name="Rosling A."/>
        </authorList>
    </citation>
    <scope>NUCLEOTIDE SEQUENCE</scope>
    <source>
        <strain evidence="1">IL203A</strain>
    </source>
</reference>
<sequence>MGIDKNEKGRYKCKGCGKEWAKNTTRLQEHLDTCTLQHLDETSNPNKK</sequence>
<proteinExistence type="predicted"/>
<comment type="caution">
    <text evidence="1">The sequence shown here is derived from an EMBL/GenBank/DDBJ whole genome shotgun (WGS) entry which is preliminary data.</text>
</comment>
<gene>
    <name evidence="1" type="ORF">DHETER_LOCUS8940</name>
</gene>